<keyword evidence="1" id="KW-0812">Transmembrane</keyword>
<feature type="transmembrane region" description="Helical" evidence="1">
    <location>
        <begin position="83"/>
        <end position="111"/>
    </location>
</feature>
<name>A0A1M4PPB6_9FIRM</name>
<dbReference type="PANTHER" id="PTHR38450">
    <property type="entry name" value="STAGE V SPORULATION PROTEIN AC-RELATED"/>
    <property type="match status" value="1"/>
</dbReference>
<protein>
    <submittedName>
        <fullName evidence="2">Spore germinant protein</fullName>
    </submittedName>
</protein>
<dbReference type="RefSeq" id="WP_040354386.1">
    <property type="nucleotide sequence ID" value="NZ_LT669839.1"/>
</dbReference>
<proteinExistence type="predicted"/>
<organism evidence="2 3">
    <name type="scientific">[Clostridium] ultunense Esp</name>
    <dbReference type="NCBI Taxonomy" id="1288971"/>
    <lineage>
        <taxon>Bacteria</taxon>
        <taxon>Bacillati</taxon>
        <taxon>Bacillota</taxon>
        <taxon>Tissierellia</taxon>
        <taxon>Tissierellales</taxon>
        <taxon>Tepidimicrobiaceae</taxon>
        <taxon>Schnuerera</taxon>
    </lineage>
</organism>
<dbReference type="Pfam" id="PF03862">
    <property type="entry name" value="SpoVAC_SpoVAEB"/>
    <property type="match status" value="1"/>
</dbReference>
<evidence type="ECO:0000313" key="3">
    <source>
        <dbReference type="Proteomes" id="UP000245423"/>
    </source>
</evidence>
<feature type="transmembrane region" description="Helical" evidence="1">
    <location>
        <begin position="31"/>
        <end position="48"/>
    </location>
</feature>
<accession>A0A1M4PPB6</accession>
<dbReference type="EMBL" id="LT669839">
    <property type="protein sequence ID" value="SHD77322.1"/>
    <property type="molecule type" value="Genomic_DNA"/>
</dbReference>
<dbReference type="InterPro" id="IPR005562">
    <property type="entry name" value="SpoVA"/>
</dbReference>
<dbReference type="InterPro" id="IPR014204">
    <property type="entry name" value="Spore_V_AE"/>
</dbReference>
<keyword evidence="3" id="KW-1185">Reference proteome</keyword>
<feature type="transmembrane region" description="Helical" evidence="1">
    <location>
        <begin position="6"/>
        <end position="24"/>
    </location>
</feature>
<keyword evidence="1" id="KW-0472">Membrane</keyword>
<gene>
    <name evidence="2" type="primary">spoVAEB</name>
    <name evidence="2" type="ORF">CUESP1_1963</name>
</gene>
<dbReference type="AlphaFoldDB" id="A0A1M4PPB6"/>
<dbReference type="NCBIfam" id="TIGR02839">
    <property type="entry name" value="spore_V_AE"/>
    <property type="match status" value="1"/>
</dbReference>
<evidence type="ECO:0000313" key="2">
    <source>
        <dbReference type="EMBL" id="SHD77322.1"/>
    </source>
</evidence>
<reference evidence="2 3" key="1">
    <citation type="submission" date="2016-11" db="EMBL/GenBank/DDBJ databases">
        <authorList>
            <person name="Manzoor S."/>
        </authorList>
    </citation>
    <scope>NUCLEOTIDE SEQUENCE [LARGE SCALE GENOMIC DNA]</scope>
    <source>
        <strain evidence="2">Clostridium ultunense strain Esp</strain>
    </source>
</reference>
<dbReference type="OrthoDB" id="9797988at2"/>
<keyword evidence="1" id="KW-1133">Transmembrane helix</keyword>
<sequence length="118" mass="11962">MEYLKVFLVGGFICIIGQVLLDTTKLTPAHILVIFLVAGVVLGAIGLYEPLVKFGEAGATVPISGFGYALSKGAIDGAKSKGVIGAFMGGLEATAGGIAAAIIFGYIMAIVSNPKTKS</sequence>
<dbReference type="PANTHER" id="PTHR38450:SF2">
    <property type="entry name" value="STAGE V SPORULATION PROTEIN AEB"/>
    <property type="match status" value="1"/>
</dbReference>
<evidence type="ECO:0000256" key="1">
    <source>
        <dbReference type="SAM" id="Phobius"/>
    </source>
</evidence>
<dbReference type="Proteomes" id="UP000245423">
    <property type="component" value="Chromosome 1"/>
</dbReference>